<evidence type="ECO:0000313" key="1">
    <source>
        <dbReference type="EMBL" id="MED5017404.1"/>
    </source>
</evidence>
<reference evidence="1 2" key="1">
    <citation type="submission" date="2023-03" db="EMBL/GenBank/DDBJ databases">
        <title>Bacillus Genome Sequencing.</title>
        <authorList>
            <person name="Dunlap C."/>
        </authorList>
    </citation>
    <scope>NUCLEOTIDE SEQUENCE [LARGE SCALE GENOMIC DNA]</scope>
    <source>
        <strain evidence="1 2">NRS-52</strain>
    </source>
</reference>
<dbReference type="RefSeq" id="WP_328277090.1">
    <property type="nucleotide sequence ID" value="NZ_JARTLD010000024.1"/>
</dbReference>
<comment type="caution">
    <text evidence="1">The sequence shown here is derived from an EMBL/GenBank/DDBJ whole genome shotgun (WGS) entry which is preliminary data.</text>
</comment>
<protein>
    <submittedName>
        <fullName evidence="1">Helix-hairpin-helix domain-containing protein</fullName>
    </submittedName>
</protein>
<keyword evidence="2" id="KW-1185">Reference proteome</keyword>
<accession>A0ABU6PSQ5</accession>
<proteinExistence type="predicted"/>
<evidence type="ECO:0000313" key="2">
    <source>
        <dbReference type="Proteomes" id="UP001343257"/>
    </source>
</evidence>
<dbReference type="InterPro" id="IPR021725">
    <property type="entry name" value="Cdd1"/>
</dbReference>
<sequence>MSKQPAPKLPLIPVEKARLRSSKIRLNEIAGLDVLDLAAKLAATPERASYLRALAQFQAVPSIGPRVADRVAALGYRSLEELMPLTGPDLLEQLENHFGFWEDPCLEDALWCMVHHANHPDSERCWFDFTEARKAFREKYGYPETRPKTAWHEVKSTGKPD</sequence>
<dbReference type="Pfam" id="PF11731">
    <property type="entry name" value="Cdd1"/>
    <property type="match status" value="1"/>
</dbReference>
<gene>
    <name evidence="1" type="ORF">P9847_08790</name>
</gene>
<dbReference type="EMBL" id="JARTLD010000024">
    <property type="protein sequence ID" value="MED5017404.1"/>
    <property type="molecule type" value="Genomic_DNA"/>
</dbReference>
<organism evidence="1 2">
    <name type="scientific">Paenibacillus chibensis</name>
    <dbReference type="NCBI Taxonomy" id="59846"/>
    <lineage>
        <taxon>Bacteria</taxon>
        <taxon>Bacillati</taxon>
        <taxon>Bacillota</taxon>
        <taxon>Bacilli</taxon>
        <taxon>Bacillales</taxon>
        <taxon>Paenibacillaceae</taxon>
        <taxon>Paenibacillus</taxon>
    </lineage>
</organism>
<name>A0ABU6PSQ5_9BACL</name>
<dbReference type="Proteomes" id="UP001343257">
    <property type="component" value="Unassembled WGS sequence"/>
</dbReference>